<reference evidence="15" key="1">
    <citation type="submission" date="2019-09" db="EMBL/GenBank/DDBJ databases">
        <title>Draft genome information of white flower Hibiscus syriacus.</title>
        <authorList>
            <person name="Kim Y.-M."/>
        </authorList>
    </citation>
    <scope>NUCLEOTIDE SEQUENCE [LARGE SCALE GENOMIC DNA]</scope>
    <source>
        <strain evidence="15">YM2019G1</strain>
    </source>
</reference>
<dbReference type="Gene3D" id="3.40.395.10">
    <property type="entry name" value="Adenoviral Proteinase, Chain A"/>
    <property type="match status" value="1"/>
</dbReference>
<dbReference type="PANTHER" id="PTHR19432:SF70">
    <property type="entry name" value="SUCROSE TRANSPORT PROTEIN SUC1-RELATED"/>
    <property type="match status" value="1"/>
</dbReference>
<dbReference type="InterPro" id="IPR036259">
    <property type="entry name" value="MFS_trans_sf"/>
</dbReference>
<dbReference type="PROSITE" id="PS50600">
    <property type="entry name" value="ULP_PROTEASE"/>
    <property type="match status" value="1"/>
</dbReference>
<keyword evidence="7" id="KW-0645">Protease</keyword>
<keyword evidence="11 13" id="KW-1133">Transmembrane helix</keyword>
<dbReference type="InterPro" id="IPR038765">
    <property type="entry name" value="Papain-like_cys_pep_sf"/>
</dbReference>
<feature type="transmembrane region" description="Helical" evidence="13">
    <location>
        <begin position="139"/>
        <end position="156"/>
    </location>
</feature>
<accession>A0A6A3AGA5</accession>
<dbReference type="GO" id="GO:0008234">
    <property type="term" value="F:cysteine-type peptidase activity"/>
    <property type="evidence" value="ECO:0007669"/>
    <property type="project" value="InterPro"/>
</dbReference>
<feature type="domain" description="Ubiquitin-like protease family profile" evidence="14">
    <location>
        <begin position="608"/>
        <end position="830"/>
    </location>
</feature>
<name>A0A6A3AGA5_HIBSY</name>
<evidence type="ECO:0000256" key="13">
    <source>
        <dbReference type="SAM" id="Phobius"/>
    </source>
</evidence>
<evidence type="ECO:0000256" key="2">
    <source>
        <dbReference type="ARBA" id="ARBA00004914"/>
    </source>
</evidence>
<comment type="similarity">
    <text evidence="3">Belongs to the peptidase C48 family.</text>
</comment>
<proteinExistence type="inferred from homology"/>
<dbReference type="Pfam" id="PF13347">
    <property type="entry name" value="MFS_2"/>
    <property type="match status" value="1"/>
</dbReference>
<dbReference type="Proteomes" id="UP000436088">
    <property type="component" value="Unassembled WGS sequence"/>
</dbReference>
<feature type="transmembrane region" description="Helical" evidence="13">
    <location>
        <begin position="68"/>
        <end position="88"/>
    </location>
</feature>
<dbReference type="Pfam" id="PF02902">
    <property type="entry name" value="Peptidase_C48"/>
    <property type="match status" value="1"/>
</dbReference>
<dbReference type="InterPro" id="IPR003653">
    <property type="entry name" value="Peptidase_C48_C"/>
</dbReference>
<evidence type="ECO:0000256" key="10">
    <source>
        <dbReference type="ARBA" id="ARBA00022847"/>
    </source>
</evidence>
<keyword evidence="5" id="KW-0813">Transport</keyword>
<comment type="caution">
    <text evidence="15">The sequence shown here is derived from an EMBL/GenBank/DDBJ whole genome shotgun (WGS) entry which is preliminary data.</text>
</comment>
<feature type="transmembrane region" description="Helical" evidence="13">
    <location>
        <begin position="225"/>
        <end position="243"/>
    </location>
</feature>
<feature type="transmembrane region" description="Helical" evidence="13">
    <location>
        <begin position="293"/>
        <end position="313"/>
    </location>
</feature>
<keyword evidence="9" id="KW-0378">Hydrolase</keyword>
<dbReference type="SUPFAM" id="SSF103473">
    <property type="entry name" value="MFS general substrate transporter"/>
    <property type="match status" value="1"/>
</dbReference>
<evidence type="ECO:0000256" key="3">
    <source>
        <dbReference type="ARBA" id="ARBA00005234"/>
    </source>
</evidence>
<comment type="pathway">
    <text evidence="2">Glycan biosynthesis; sucrose metabolism.</text>
</comment>
<feature type="transmembrane region" description="Helical" evidence="13">
    <location>
        <begin position="177"/>
        <end position="199"/>
    </location>
</feature>
<dbReference type="GO" id="GO:0006508">
    <property type="term" value="P:proteolysis"/>
    <property type="evidence" value="ECO:0007669"/>
    <property type="project" value="UniProtKB-KW"/>
</dbReference>
<dbReference type="PANTHER" id="PTHR19432">
    <property type="entry name" value="SUGAR TRANSPORTER"/>
    <property type="match status" value="1"/>
</dbReference>
<evidence type="ECO:0000256" key="12">
    <source>
        <dbReference type="ARBA" id="ARBA00023136"/>
    </source>
</evidence>
<dbReference type="GO" id="GO:0005886">
    <property type="term" value="C:plasma membrane"/>
    <property type="evidence" value="ECO:0007669"/>
    <property type="project" value="TreeGrafter"/>
</dbReference>
<comment type="similarity">
    <text evidence="4">Belongs to the glycoside-pentoside-hexuronide (GPH) cation symporter transporter (TC 2.A.2.4) family.</text>
</comment>
<evidence type="ECO:0000313" key="15">
    <source>
        <dbReference type="EMBL" id="KAE8701862.1"/>
    </source>
</evidence>
<comment type="subcellular location">
    <subcellularLocation>
        <location evidence="1">Membrane</location>
        <topology evidence="1">Multi-pass membrane protein</topology>
    </subcellularLocation>
</comment>
<feature type="transmembrane region" description="Helical" evidence="13">
    <location>
        <begin position="31"/>
        <end position="56"/>
    </location>
</feature>
<keyword evidence="10" id="KW-0769">Symport</keyword>
<evidence type="ECO:0000256" key="7">
    <source>
        <dbReference type="ARBA" id="ARBA00022670"/>
    </source>
</evidence>
<feature type="transmembrane region" description="Helical" evidence="13">
    <location>
        <begin position="100"/>
        <end position="119"/>
    </location>
</feature>
<evidence type="ECO:0000313" key="16">
    <source>
        <dbReference type="Proteomes" id="UP000436088"/>
    </source>
</evidence>
<dbReference type="SUPFAM" id="SSF54001">
    <property type="entry name" value="Cysteine proteinases"/>
    <property type="match status" value="1"/>
</dbReference>
<protein>
    <submittedName>
        <fullName evidence="15">Sucrose transport protein SUC1</fullName>
    </submittedName>
</protein>
<evidence type="ECO:0000256" key="1">
    <source>
        <dbReference type="ARBA" id="ARBA00004141"/>
    </source>
</evidence>
<keyword evidence="8 13" id="KW-0812">Transmembrane</keyword>
<evidence type="ECO:0000256" key="11">
    <source>
        <dbReference type="ARBA" id="ARBA00022989"/>
    </source>
</evidence>
<evidence type="ECO:0000259" key="14">
    <source>
        <dbReference type="PROSITE" id="PS50600"/>
    </source>
</evidence>
<evidence type="ECO:0000256" key="9">
    <source>
        <dbReference type="ARBA" id="ARBA00022801"/>
    </source>
</evidence>
<gene>
    <name evidence="15" type="ORF">F3Y22_tig00110505pilonHSYRG00421</name>
</gene>
<dbReference type="CDD" id="cd17313">
    <property type="entry name" value="MFS_SLC45_SUC"/>
    <property type="match status" value="1"/>
</dbReference>
<evidence type="ECO:0000256" key="5">
    <source>
        <dbReference type="ARBA" id="ARBA00022448"/>
    </source>
</evidence>
<sequence>MESGEPGKKSSFQIQNRSPSFTSPPFSIKKIIFVASIAAGVQFGWALQLSLLTPYVQLLSIPHKWASLIWLCAPISGMLVQPIVGYHSDRCTSRFGRRRPFIAAGAALVATAVVPIGFAADLGNLFGDSLSTQTKPRTIVVFVIGFWILDVANNMLQGPCRALLADISGNNHKKKQAANVFFSFFMAIGNVLGFAAGSYTHLHKIFPFATTKACDVYCANLKNCFFFSILLLLTLTSIALTYVHEKPWSPEPGNAGNVNGREIEVEEAAAAKATPVPFFGEIFGALKELNRPMWILLAVTCINWIAWFPFLLFDTDWMGRKVYGGDSVGNNLVLRLYDSGGTCRRIGTHVELCGSGFHVPWGGDLGAWVTKLAKSSRRFITVDGVVAPFPPPAGIKAGALSLFAALGIPLAITYSIPFALASIFSSSSGAGQGLSLGVLNLAIVIPQICIFEAFPSMQTYAIKNSNDIPRAITWRRILLLDLEELLSYTTMNDEANCPLQRLTPKEADLATDWSVLYVKTMVHDVMRYGLYVLRWMFLRDDNGALRGEQSDKVDALCRVFLARWGSRIRQRACAITSLYTPLVPRLHKKKPDSPVIVQEASPIVQEAHIIVQEASPTVQEPDSHGVICRHIDKPPPVPDMMDASWLSYELPTSTIPQQERGTLPDTITDNTLWAKTAIDFYLHEWSQGCYSDICKLDDVMHLFLDRSWWGILLGVEDNDYFEGEVDKVFIPVLECRHWLLIEIQLPSLKTIVYDNMLNYIPLSDLRDLICKGWSAHLAKYLDAIDYWTNSGKKKQKKFKVTMIRDDTTPQKMEGARGDCGPLVCMCLERLMTRSKQFLPPTDRDRGAVGLWFRHFMARAIYARRCLPASAC</sequence>
<evidence type="ECO:0000256" key="4">
    <source>
        <dbReference type="ARBA" id="ARBA00007134"/>
    </source>
</evidence>
<feature type="transmembrane region" description="Helical" evidence="13">
    <location>
        <begin position="433"/>
        <end position="454"/>
    </location>
</feature>
<keyword evidence="16" id="KW-1185">Reference proteome</keyword>
<organism evidence="15 16">
    <name type="scientific">Hibiscus syriacus</name>
    <name type="common">Rose of Sharon</name>
    <dbReference type="NCBI Taxonomy" id="106335"/>
    <lineage>
        <taxon>Eukaryota</taxon>
        <taxon>Viridiplantae</taxon>
        <taxon>Streptophyta</taxon>
        <taxon>Embryophyta</taxon>
        <taxon>Tracheophyta</taxon>
        <taxon>Spermatophyta</taxon>
        <taxon>Magnoliopsida</taxon>
        <taxon>eudicotyledons</taxon>
        <taxon>Gunneridae</taxon>
        <taxon>Pentapetalae</taxon>
        <taxon>rosids</taxon>
        <taxon>malvids</taxon>
        <taxon>Malvales</taxon>
        <taxon>Malvaceae</taxon>
        <taxon>Malvoideae</taxon>
        <taxon>Hibiscus</taxon>
    </lineage>
</organism>
<dbReference type="Gene3D" id="1.20.1250.20">
    <property type="entry name" value="MFS general substrate transporter like domains"/>
    <property type="match status" value="1"/>
</dbReference>
<dbReference type="GO" id="GO:0005773">
    <property type="term" value="C:vacuole"/>
    <property type="evidence" value="ECO:0007669"/>
    <property type="project" value="TreeGrafter"/>
</dbReference>
<dbReference type="GO" id="GO:0008506">
    <property type="term" value="F:sucrose:proton symporter activity"/>
    <property type="evidence" value="ECO:0007669"/>
    <property type="project" value="TreeGrafter"/>
</dbReference>
<evidence type="ECO:0000256" key="6">
    <source>
        <dbReference type="ARBA" id="ARBA00022597"/>
    </source>
</evidence>
<dbReference type="AlphaFoldDB" id="A0A6A3AGA5"/>
<dbReference type="EMBL" id="VEPZ02001014">
    <property type="protein sequence ID" value="KAE8701862.1"/>
    <property type="molecule type" value="Genomic_DNA"/>
</dbReference>
<keyword evidence="12 13" id="KW-0472">Membrane</keyword>
<feature type="transmembrane region" description="Helical" evidence="13">
    <location>
        <begin position="399"/>
        <end position="421"/>
    </location>
</feature>
<keyword evidence="6" id="KW-0762">Sugar transport</keyword>
<evidence type="ECO:0000256" key="8">
    <source>
        <dbReference type="ARBA" id="ARBA00022692"/>
    </source>
</evidence>